<evidence type="ECO:0000313" key="7">
    <source>
        <dbReference type="EMBL" id="KGE50394.1"/>
    </source>
</evidence>
<dbReference type="eggNOG" id="COG1203">
    <property type="taxonomic scope" value="Bacteria"/>
</dbReference>
<dbReference type="InterPro" id="IPR039187">
    <property type="entry name" value="SNO_AAA"/>
</dbReference>
<dbReference type="PROSITE" id="PS00092">
    <property type="entry name" value="N6_MTASE"/>
    <property type="match status" value="1"/>
</dbReference>
<dbReference type="SUPFAM" id="SSF52540">
    <property type="entry name" value="P-loop containing nucleoside triphosphate hydrolases"/>
    <property type="match status" value="1"/>
</dbReference>
<evidence type="ECO:0000256" key="3">
    <source>
        <dbReference type="ARBA" id="ARBA00022679"/>
    </source>
</evidence>
<dbReference type="InterPro" id="IPR029063">
    <property type="entry name" value="SAM-dependent_MTases_sf"/>
</dbReference>
<dbReference type="InterPro" id="IPR002052">
    <property type="entry name" value="DNA_methylase_N6_adenine_CS"/>
</dbReference>
<evidence type="ECO:0000256" key="4">
    <source>
        <dbReference type="SAM" id="MobiDB-lite"/>
    </source>
</evidence>
<dbReference type="GO" id="GO:0003676">
    <property type="term" value="F:nucleic acid binding"/>
    <property type="evidence" value="ECO:0007669"/>
    <property type="project" value="InterPro"/>
</dbReference>
<dbReference type="SUPFAM" id="SSF53335">
    <property type="entry name" value="S-adenosyl-L-methionine-dependent methyltransferases"/>
    <property type="match status" value="1"/>
</dbReference>
<keyword evidence="3" id="KW-0808">Transferase</keyword>
<protein>
    <recommendedName>
        <fullName evidence="9">Helicase ATP-binding domain-containing protein</fullName>
    </recommendedName>
</protein>
<evidence type="ECO:0000256" key="1">
    <source>
        <dbReference type="ARBA" id="ARBA00006992"/>
    </source>
</evidence>
<proteinExistence type="inferred from homology"/>
<dbReference type="GO" id="GO:0006355">
    <property type="term" value="P:regulation of DNA-templated transcription"/>
    <property type="evidence" value="ECO:0007669"/>
    <property type="project" value="InterPro"/>
</dbReference>
<evidence type="ECO:0000313" key="8">
    <source>
        <dbReference type="Proteomes" id="UP000028012"/>
    </source>
</evidence>
<evidence type="ECO:0008006" key="9">
    <source>
        <dbReference type="Google" id="ProtNLM"/>
    </source>
</evidence>
<comment type="similarity">
    <text evidence="1">Belongs to the SBNO family.</text>
</comment>
<reference evidence="7 8" key="1">
    <citation type="submission" date="2014-09" db="EMBL/GenBank/DDBJ databases">
        <title>A draft genome sequence for Xanthomonas axonopodis pv. vasculorum NCPPB 900.</title>
        <authorList>
            <person name="Harrison J."/>
            <person name="Studholme D.J."/>
        </authorList>
    </citation>
    <scope>NUCLEOTIDE SEQUENCE [LARGE SCALE GENOMIC DNA]</scope>
    <source>
        <strain evidence="7 8">NCPPB 900</strain>
    </source>
</reference>
<dbReference type="Pfam" id="PF13871">
    <property type="entry name" value="Helicase_C_4"/>
    <property type="match status" value="1"/>
</dbReference>
<dbReference type="CDD" id="cd02440">
    <property type="entry name" value="AdoMet_MTases"/>
    <property type="match status" value="1"/>
</dbReference>
<dbReference type="PANTHER" id="PTHR12706">
    <property type="entry name" value="STRAWBERRY NOTCH-RELATED"/>
    <property type="match status" value="1"/>
</dbReference>
<dbReference type="InterPro" id="IPR026741">
    <property type="entry name" value="SNO"/>
</dbReference>
<feature type="domain" description="Strawberry notch AAA" evidence="6">
    <location>
        <begin position="638"/>
        <end position="888"/>
    </location>
</feature>
<name>A0A098PTI6_9XANT</name>
<dbReference type="GO" id="GO:0008168">
    <property type="term" value="F:methyltransferase activity"/>
    <property type="evidence" value="ECO:0007669"/>
    <property type="project" value="UniProtKB-KW"/>
</dbReference>
<dbReference type="Pfam" id="PF13872">
    <property type="entry name" value="AAA_34"/>
    <property type="match status" value="1"/>
</dbReference>
<dbReference type="InterPro" id="IPR026937">
    <property type="entry name" value="SBNO_Helicase_C_dom"/>
</dbReference>
<dbReference type="PANTHER" id="PTHR12706:SF30">
    <property type="entry name" value="PROTEIN STRAWBERRY NOTCH-RELATED"/>
    <property type="match status" value="1"/>
</dbReference>
<dbReference type="eggNOG" id="COG0286">
    <property type="taxonomic scope" value="Bacteria"/>
</dbReference>
<evidence type="ECO:0000259" key="5">
    <source>
        <dbReference type="Pfam" id="PF13871"/>
    </source>
</evidence>
<dbReference type="HOGENOM" id="CLU_242064_0_0_6"/>
<evidence type="ECO:0000256" key="2">
    <source>
        <dbReference type="ARBA" id="ARBA00022603"/>
    </source>
</evidence>
<organism evidence="7 8">
    <name type="scientific">Xanthomonas axonopodis pv. vasculorum</name>
    <dbReference type="NCBI Taxonomy" id="325777"/>
    <lineage>
        <taxon>Bacteria</taxon>
        <taxon>Pseudomonadati</taxon>
        <taxon>Pseudomonadota</taxon>
        <taxon>Gammaproteobacteria</taxon>
        <taxon>Lysobacterales</taxon>
        <taxon>Lysobacteraceae</taxon>
        <taxon>Xanthomonas</taxon>
    </lineage>
</organism>
<sequence length="1752" mass="191291">MRSSMDANTLVRWVRLDPANPRVRLVGAQFPSGTRKLVLLGGDQVAPSTLSALAQLGFYQSPRGLVLRDELKFTLGELRRAFPGAEPVEVPVGRVVRALPRRANAGDPVNSGDLQANNIIGAIRELGCNSAGETVFESELGRFARRDHEVVGRESELAGAAGASRFLRAPDAVELAGCADGFVVEMRRGKPMRYADLRRWAAVVNDAAEEQVETSSLLRVWQEAVEAALVRTLGAHGAADVPAFELARRLEEGQPPFKARTTSSIINQQYSTTLPLAVAVQHIAGDQRGKLLLEPTIGNASLVSLIRDATIHSVDIDPARVASVRRDRPDIVVSVGDFLADPPPSPATDGKFDTVLCNPPFGGLARPVMVDRLKVGRLDHLVLVNSLRLRRDDGLAVYIVGGDNALDSKAGEVRGGSRYLFNWLADHYQVDVVEVDGGLYAKQGAGFPVRLVVIGAKGASASPIPERLDVLQDHESVIAWARNMRARYAQAPAPALLLKQVAVESTPAFDASHLDVSSNRIVLSEATPEPMFDAMDLDLPADSIEAAVHTAQASTDHADPLPPGGEEDSAANVSAVDENSYQSPYIAQSRVGEASAMIPRNLQTATRSALERIVDEHGDIDEFVAKNLHWRVDEMREREYLSPEQVDAVALCIYAEQYGRGCLEGDQTGLGKGRVMAAMARYAVLRGRQTVFLTETPTLFTDFWRDVQDIGSADLFKPMIVNDGVPVYDPKSGETLVPATPRSTLQRALAEDAIPSEFNLVLATYSQFNRNANTSAKARWISGAARESQLLLDEAHNAAGDSNTGRNIAAAIEASRSVTYSSATSMKGAKNVLIYSALFPQSVDVAGLPETLQTGGEVLQEVLSGMMARDGVFIRREHDLSALTFDTVADSTRLERNIELSDKLAEILELMNFVSGDINVMVSERNKEIEKLRELIPEQERKGARMGAISMNFGSRLFSIYRQFQMAIKTELAIDRAIAALEAGKKPVIVLENTMESLLRDVITNSRADGFEDLDEELANAAAAVNAEQDLAAGVDLGQDIVFADVLRRMLDKLRYYSETTGYGEVVRRDVTSKETLKLIASIESLIGEFPDLPASPLDQIRTRLEEAGYAADELSGRSLRIERRTDGVTGEAKSVATVRPERPKARIVREFNMGETDALLLTRAGSTGISLHASEKFDDQRQRVLIELQSAADVNVRVQFFGRVNRKGQVSSPEVETLSSGLIGEARPIAMQNAKMRKLSANTTANQDSAALDRNVPDFINVVGDQVARRYLESNPLIAHRLDIDLDIEGDDSGFQQEAYFITKLTSRLVMLRNAEQEAIYEEITSEYTRIIKELDEKGLNPFKSKDLDLRATEDSRIVFEGGNAQSGSVFEQPVFLKTISYTEEVLPLRPMDVKARCDRTEARFDSAYGHPLARVLTRMAGSLERLAPKLLQEGAQGRKESVDELLAATEVNAVKRLRDRIDFIARTLPRCAPGALATFSGAENARTEGVMVDITLPNNEKKMHNPGQYTVLIAVPGQSQLVERSLYALMEDPAFSTRPVGSPASGLWEAFDAAPAGLITRTRCVLDGNLFKAAQMAAANKIGSCVMYTDQHGARHRGVMLNAGIRPDHINSLRVRIETPSVASWLIQEHPDIQLSTNSQGEYELDRHAAIERDGPLLKMTVPGTKAWGGKYFSSEPLCELTGEFAGTRAYMVARFSPDKLPEVLRILTSIGVSMYGPSEVRAAINDFILGKYGYTNDCDTGHPAFSLAG</sequence>
<dbReference type="InterPro" id="IPR027417">
    <property type="entry name" value="P-loop_NTPase"/>
</dbReference>
<dbReference type="EMBL" id="JPHD02000143">
    <property type="protein sequence ID" value="KGE50394.1"/>
    <property type="molecule type" value="Genomic_DNA"/>
</dbReference>
<feature type="domain" description="Strawberry notch helicase C" evidence="5">
    <location>
        <begin position="1097"/>
        <end position="1340"/>
    </location>
</feature>
<gene>
    <name evidence="7" type="ORF">GW15_0221815</name>
</gene>
<dbReference type="GO" id="GO:0032259">
    <property type="term" value="P:methylation"/>
    <property type="evidence" value="ECO:0007669"/>
    <property type="project" value="UniProtKB-KW"/>
</dbReference>
<feature type="region of interest" description="Disordered" evidence="4">
    <location>
        <begin position="549"/>
        <end position="570"/>
    </location>
</feature>
<comment type="caution">
    <text evidence="7">The sequence shown here is derived from an EMBL/GenBank/DDBJ whole genome shotgun (WGS) entry which is preliminary data.</text>
</comment>
<dbReference type="Gene3D" id="3.40.50.300">
    <property type="entry name" value="P-loop containing nucleotide triphosphate hydrolases"/>
    <property type="match status" value="1"/>
</dbReference>
<dbReference type="Proteomes" id="UP000028012">
    <property type="component" value="Unassembled WGS sequence"/>
</dbReference>
<dbReference type="Gene3D" id="3.40.50.150">
    <property type="entry name" value="Vaccinia Virus protein VP39"/>
    <property type="match status" value="1"/>
</dbReference>
<accession>A0A098PTI6</accession>
<keyword evidence="2" id="KW-0489">Methyltransferase</keyword>
<evidence type="ECO:0000259" key="6">
    <source>
        <dbReference type="Pfam" id="PF13872"/>
    </source>
</evidence>